<accession>A0ABQ7PSX5</accession>
<feature type="compositionally biased region" description="Low complexity" evidence="1">
    <location>
        <begin position="60"/>
        <end position="83"/>
    </location>
</feature>
<name>A0ABQ7PSX5_PLUXY</name>
<comment type="caution">
    <text evidence="2">The sequence shown here is derived from an EMBL/GenBank/DDBJ whole genome shotgun (WGS) entry which is preliminary data.</text>
</comment>
<dbReference type="EMBL" id="JAHIBW010000029">
    <property type="protein sequence ID" value="KAG7296004.1"/>
    <property type="molecule type" value="Genomic_DNA"/>
</dbReference>
<proteinExistence type="predicted"/>
<organism evidence="2 3">
    <name type="scientific">Plutella xylostella</name>
    <name type="common">Diamondback moth</name>
    <name type="synonym">Plutella maculipennis</name>
    <dbReference type="NCBI Taxonomy" id="51655"/>
    <lineage>
        <taxon>Eukaryota</taxon>
        <taxon>Metazoa</taxon>
        <taxon>Ecdysozoa</taxon>
        <taxon>Arthropoda</taxon>
        <taxon>Hexapoda</taxon>
        <taxon>Insecta</taxon>
        <taxon>Pterygota</taxon>
        <taxon>Neoptera</taxon>
        <taxon>Endopterygota</taxon>
        <taxon>Lepidoptera</taxon>
        <taxon>Glossata</taxon>
        <taxon>Ditrysia</taxon>
        <taxon>Yponomeutoidea</taxon>
        <taxon>Plutellidae</taxon>
        <taxon>Plutella</taxon>
    </lineage>
</organism>
<sequence>MRPGAGPCSRGRTNVTKRHSEMFETTFMARKKVAGRAAGATSARRAGRRGGRGRGGGSTVGQRAARQSHAASPAPPAAAARIPSPQPSEFIHPRHRSALPAPPPLQPPTHAPAVANTYHLTNATTRR</sequence>
<feature type="compositionally biased region" description="Polar residues" evidence="1">
    <location>
        <begin position="118"/>
        <end position="127"/>
    </location>
</feature>
<evidence type="ECO:0000256" key="1">
    <source>
        <dbReference type="SAM" id="MobiDB-lite"/>
    </source>
</evidence>
<gene>
    <name evidence="2" type="ORF">JYU34_021099</name>
</gene>
<feature type="compositionally biased region" description="Low complexity" evidence="1">
    <location>
        <begin position="35"/>
        <end position="44"/>
    </location>
</feature>
<reference evidence="2 3" key="1">
    <citation type="submission" date="2021-06" db="EMBL/GenBank/DDBJ databases">
        <title>A haploid diamondback moth (Plutella xylostella L.) genome assembly resolves 31 chromosomes and identifies a diamide resistance mutation.</title>
        <authorList>
            <person name="Ward C.M."/>
            <person name="Perry K.D."/>
            <person name="Baker G."/>
            <person name="Powis K."/>
            <person name="Heckel D.G."/>
            <person name="Baxter S.W."/>
        </authorList>
    </citation>
    <scope>NUCLEOTIDE SEQUENCE [LARGE SCALE GENOMIC DNA]</scope>
    <source>
        <strain evidence="2 3">LV</strain>
        <tissue evidence="2">Single pupa</tissue>
    </source>
</reference>
<dbReference type="Proteomes" id="UP000823941">
    <property type="component" value="Chromosome 29"/>
</dbReference>
<protein>
    <submittedName>
        <fullName evidence="2">Uncharacterized protein</fullName>
    </submittedName>
</protein>
<feature type="region of interest" description="Disordered" evidence="1">
    <location>
        <begin position="1"/>
        <end position="127"/>
    </location>
</feature>
<evidence type="ECO:0000313" key="2">
    <source>
        <dbReference type="EMBL" id="KAG7296004.1"/>
    </source>
</evidence>
<feature type="compositionally biased region" description="Pro residues" evidence="1">
    <location>
        <begin position="100"/>
        <end position="110"/>
    </location>
</feature>
<keyword evidence="3" id="KW-1185">Reference proteome</keyword>
<evidence type="ECO:0000313" key="3">
    <source>
        <dbReference type="Proteomes" id="UP000823941"/>
    </source>
</evidence>